<feature type="transmembrane region" description="Helical" evidence="1">
    <location>
        <begin position="35"/>
        <end position="57"/>
    </location>
</feature>
<keyword evidence="1" id="KW-0812">Transmembrane</keyword>
<name>A0A4R0KFF7_9ACTN</name>
<dbReference type="RefSeq" id="WP_131365414.1">
    <property type="nucleotide sequence ID" value="NZ_SJKB01000020.1"/>
</dbReference>
<keyword evidence="3" id="KW-1185">Reference proteome</keyword>
<comment type="caution">
    <text evidence="2">The sequence shown here is derived from an EMBL/GenBank/DDBJ whole genome shotgun (WGS) entry which is preliminary data.</text>
</comment>
<dbReference type="OrthoDB" id="4529195at2"/>
<protein>
    <submittedName>
        <fullName evidence="2">Uncharacterized protein</fullName>
    </submittedName>
</protein>
<dbReference type="Proteomes" id="UP000291144">
    <property type="component" value="Unassembled WGS sequence"/>
</dbReference>
<accession>A0A4R0KFF7</accession>
<keyword evidence="1" id="KW-0472">Membrane</keyword>
<feature type="transmembrane region" description="Helical" evidence="1">
    <location>
        <begin position="64"/>
        <end position="82"/>
    </location>
</feature>
<reference evidence="2 3" key="1">
    <citation type="submission" date="2019-02" db="EMBL/GenBank/DDBJ databases">
        <title>Kribbella capetownensis sp. nov. and Kribbella speibonae sp. nov., isolated from soil.</title>
        <authorList>
            <person name="Curtis S.M."/>
            <person name="Norton I."/>
            <person name="Everest G.J."/>
            <person name="Meyers P.R."/>
        </authorList>
    </citation>
    <scope>NUCLEOTIDE SEQUENCE [LARGE SCALE GENOMIC DNA]</scope>
    <source>
        <strain evidence="2 3">NRRL B-24813</strain>
    </source>
</reference>
<gene>
    <name evidence="2" type="ORF">E0H73_39590</name>
</gene>
<feature type="transmembrane region" description="Helical" evidence="1">
    <location>
        <begin position="94"/>
        <end position="114"/>
    </location>
</feature>
<keyword evidence="1" id="KW-1133">Transmembrane helix</keyword>
<proteinExistence type="predicted"/>
<evidence type="ECO:0000313" key="3">
    <source>
        <dbReference type="Proteomes" id="UP000291144"/>
    </source>
</evidence>
<organism evidence="2 3">
    <name type="scientific">Kribbella pittospori</name>
    <dbReference type="NCBI Taxonomy" id="722689"/>
    <lineage>
        <taxon>Bacteria</taxon>
        <taxon>Bacillati</taxon>
        <taxon>Actinomycetota</taxon>
        <taxon>Actinomycetes</taxon>
        <taxon>Propionibacteriales</taxon>
        <taxon>Kribbellaceae</taxon>
        <taxon>Kribbella</taxon>
    </lineage>
</organism>
<sequence length="124" mass="13089">MIAVPVAGVRPPAFSRPDIRAWGELGVGGRFGVNLFIYLPYYALALPLVVVAIVSLVPRPDRMFPLAGAMGLIGLFAFWILANDGLLVAQPELATYTVVGLGVAAAAIVPLLTAHHLRADRATT</sequence>
<dbReference type="AlphaFoldDB" id="A0A4R0KFF7"/>
<evidence type="ECO:0000256" key="1">
    <source>
        <dbReference type="SAM" id="Phobius"/>
    </source>
</evidence>
<evidence type="ECO:0000313" key="2">
    <source>
        <dbReference type="EMBL" id="TCC54255.1"/>
    </source>
</evidence>
<dbReference type="EMBL" id="SJKB01000020">
    <property type="protein sequence ID" value="TCC54255.1"/>
    <property type="molecule type" value="Genomic_DNA"/>
</dbReference>